<protein>
    <recommendedName>
        <fullName evidence="4">Protein FAM89A</fullName>
    </recommendedName>
</protein>
<reference evidence="3" key="1">
    <citation type="journal article" date="2016" name="Sci. Rep.">
        <title>Molecular characterization of firefly nuptial gifts: a multi-omics approach sheds light on postcopulatory sexual selection.</title>
        <authorList>
            <person name="Al-Wathiqui N."/>
            <person name="Fallon T.R."/>
            <person name="South A."/>
            <person name="Weng J.K."/>
            <person name="Lewis S.M."/>
        </authorList>
    </citation>
    <scope>NUCLEOTIDE SEQUENCE</scope>
</reference>
<feature type="region of interest" description="Disordered" evidence="2">
    <location>
        <begin position="1"/>
        <end position="65"/>
    </location>
</feature>
<dbReference type="PANTHER" id="PTHR46949">
    <property type="entry name" value="LEUCINE REPEAT ADAPTER PROTEIN 25"/>
    <property type="match status" value="1"/>
</dbReference>
<feature type="compositionally biased region" description="Polar residues" evidence="2">
    <location>
        <begin position="43"/>
        <end position="52"/>
    </location>
</feature>
<organism evidence="3">
    <name type="scientific">Photinus pyralis</name>
    <name type="common">Common eastern firefly</name>
    <name type="synonym">Lampyris pyralis</name>
    <dbReference type="NCBI Taxonomy" id="7054"/>
    <lineage>
        <taxon>Eukaryota</taxon>
        <taxon>Metazoa</taxon>
        <taxon>Ecdysozoa</taxon>
        <taxon>Arthropoda</taxon>
        <taxon>Hexapoda</taxon>
        <taxon>Insecta</taxon>
        <taxon>Pterygota</taxon>
        <taxon>Neoptera</taxon>
        <taxon>Endopterygota</taxon>
        <taxon>Coleoptera</taxon>
        <taxon>Polyphaga</taxon>
        <taxon>Elateriformia</taxon>
        <taxon>Elateroidea</taxon>
        <taxon>Lampyridae</taxon>
        <taxon>Lampyrinae</taxon>
        <taxon>Photinus</taxon>
    </lineage>
</organism>
<name>A0A1Y1NAZ8_PHOPY</name>
<dbReference type="EMBL" id="GEZM01007630">
    <property type="protein sequence ID" value="JAV95033.1"/>
    <property type="molecule type" value="Transcribed_RNA"/>
</dbReference>
<sequence length="559" mass="62408">MITMRSTSNKTAKPPPPIPPRPSKALVAESLAKLRRSPEHNRNVNNDDNGLSPTRIAPPPPQYDLSQNEVFIPVTKSQSHSTVNLINDHSRIHKIQRSASITEEDHKINTRTVIFQSPNIKTSRLELKLKRTESDRKQGIENENKTISLSNSMDDLNVTTKSDAADVALIEGGSSPIHNTNGDDTKIDEWNELLNGKNHVNTLIDEMFASILDPPQETITEALYENTQTLHTTPVDATKIVIKNEINGHRDEIPTATSTPNPEISPHPTTVLISDPFENEIANEEGEKTVTNNRSETRKKNSHVKFDDKKNHELLITELQNMRMEQERILKRQRSSPQELYDEIDDGSPKIQHSDWVEVNNGQEIRLSSCQIIIEDGVNSTITDPVISRLNMSSLHGLPPLPKSLSGFSLIENQRNNQTPSRSRGSNTPVGFISGQVVYPPHPRAVNGTTEGRKPTNLDNQLAILRREMYSLRQLDLSLLSQLWSLNESIQDFRQMLQDQDDRALSPPSPSPSPSSCDDGDADEFFSPSPLRLRPAPPPPPLRRTSNSSSANSSEYGTV</sequence>
<feature type="compositionally biased region" description="Pro residues" evidence="2">
    <location>
        <begin position="13"/>
        <end position="22"/>
    </location>
</feature>
<evidence type="ECO:0000313" key="3">
    <source>
        <dbReference type="EMBL" id="JAV95033.1"/>
    </source>
</evidence>
<accession>A0A1Y1NAZ8</accession>
<feature type="region of interest" description="Disordered" evidence="2">
    <location>
        <begin position="498"/>
        <end position="559"/>
    </location>
</feature>
<dbReference type="AlphaFoldDB" id="A0A1Y1NAZ8"/>
<proteinExistence type="inferred from homology"/>
<evidence type="ECO:0000256" key="2">
    <source>
        <dbReference type="SAM" id="MobiDB-lite"/>
    </source>
</evidence>
<dbReference type="Pfam" id="PF14854">
    <property type="entry name" value="LURAP"/>
    <property type="match status" value="1"/>
</dbReference>
<feature type="compositionally biased region" description="Low complexity" evidence="2">
    <location>
        <begin position="543"/>
        <end position="559"/>
    </location>
</feature>
<evidence type="ECO:0000256" key="1">
    <source>
        <dbReference type="ARBA" id="ARBA00038125"/>
    </source>
</evidence>
<feature type="compositionally biased region" description="Polar residues" evidence="2">
    <location>
        <begin position="1"/>
        <end position="11"/>
    </location>
</feature>
<dbReference type="InterPro" id="IPR039499">
    <property type="entry name" value="LURA1/LRA25"/>
</dbReference>
<dbReference type="PANTHER" id="PTHR46949:SF1">
    <property type="entry name" value="AT07979P2"/>
    <property type="match status" value="1"/>
</dbReference>
<evidence type="ECO:0008006" key="4">
    <source>
        <dbReference type="Google" id="ProtNLM"/>
    </source>
</evidence>
<comment type="similarity">
    <text evidence="1">Belongs to the FAM89 family.</text>
</comment>
<feature type="region of interest" description="Disordered" evidence="2">
    <location>
        <begin position="436"/>
        <end position="456"/>
    </location>
</feature>